<dbReference type="GO" id="GO:0006882">
    <property type="term" value="P:intracellular zinc ion homeostasis"/>
    <property type="evidence" value="ECO:0007669"/>
    <property type="project" value="TreeGrafter"/>
</dbReference>
<feature type="transmembrane region" description="Helical" evidence="7">
    <location>
        <begin position="67"/>
        <end position="90"/>
    </location>
</feature>
<evidence type="ECO:0000256" key="2">
    <source>
        <dbReference type="ARBA" id="ARBA00007018"/>
    </source>
</evidence>
<dbReference type="PANTHER" id="PTHR20855">
    <property type="entry name" value="ADIPOR/PROGESTIN RECEPTOR-RELATED"/>
    <property type="match status" value="1"/>
</dbReference>
<comment type="similarity">
    <text evidence="2">Belongs to the ADIPOR family.</text>
</comment>
<evidence type="ECO:0000256" key="5">
    <source>
        <dbReference type="ARBA" id="ARBA00023136"/>
    </source>
</evidence>
<accession>A0A9P4N3Y0</accession>
<comment type="caution">
    <text evidence="8">The sequence shown here is derived from an EMBL/GenBank/DDBJ whole genome shotgun (WGS) entry which is preliminary data.</text>
</comment>
<dbReference type="Pfam" id="PF03006">
    <property type="entry name" value="HlyIII"/>
    <property type="match status" value="1"/>
</dbReference>
<evidence type="ECO:0000256" key="6">
    <source>
        <dbReference type="PIRSR" id="PIRSR604254-1"/>
    </source>
</evidence>
<sequence>RDNEYILSGYRPISNSFKRSIRTIPYVHNETANILSHLFSSFLFFTLPIPVYQALQLRYVTASIADIIVFSTFFFGVATCFLLSASFHIFHNHSKSIHILGNQLDYLSIVILMWGSTIPCIYYGFFYTPSLQKIYYTLVSILSTLCIYATLNTAFHRPKYRPYHTLIYSGLGLSFIILIIHGVVRFGWEI</sequence>
<keyword evidence="6" id="KW-0479">Metal-binding</keyword>
<evidence type="ECO:0000256" key="3">
    <source>
        <dbReference type="ARBA" id="ARBA00022692"/>
    </source>
</evidence>
<keyword evidence="3 7" id="KW-0812">Transmembrane</keyword>
<dbReference type="PANTHER" id="PTHR20855:SF52">
    <property type="entry name" value="ADIPONECTIN RECEPTOR PROTEIN"/>
    <property type="match status" value="1"/>
</dbReference>
<evidence type="ECO:0000313" key="9">
    <source>
        <dbReference type="Proteomes" id="UP000800093"/>
    </source>
</evidence>
<feature type="transmembrane region" description="Helical" evidence="7">
    <location>
        <begin position="106"/>
        <end position="127"/>
    </location>
</feature>
<proteinExistence type="inferred from homology"/>
<gene>
    <name evidence="8" type="ORF">CC78DRAFT_471006</name>
</gene>
<comment type="subcellular location">
    <subcellularLocation>
        <location evidence="1">Membrane</location>
        <topology evidence="1">Multi-pass membrane protein</topology>
    </subcellularLocation>
</comment>
<dbReference type="GO" id="GO:0046872">
    <property type="term" value="F:metal ion binding"/>
    <property type="evidence" value="ECO:0007669"/>
    <property type="project" value="UniProtKB-KW"/>
</dbReference>
<feature type="transmembrane region" description="Helical" evidence="7">
    <location>
        <begin position="134"/>
        <end position="155"/>
    </location>
</feature>
<keyword evidence="5 7" id="KW-0472">Membrane</keyword>
<feature type="transmembrane region" description="Helical" evidence="7">
    <location>
        <begin position="167"/>
        <end position="188"/>
    </location>
</feature>
<evidence type="ECO:0000313" key="8">
    <source>
        <dbReference type="EMBL" id="KAF2261239.1"/>
    </source>
</evidence>
<dbReference type="GO" id="GO:0038023">
    <property type="term" value="F:signaling receptor activity"/>
    <property type="evidence" value="ECO:0007669"/>
    <property type="project" value="TreeGrafter"/>
</dbReference>
<organism evidence="8 9">
    <name type="scientific">Lojkania enalia</name>
    <dbReference type="NCBI Taxonomy" id="147567"/>
    <lineage>
        <taxon>Eukaryota</taxon>
        <taxon>Fungi</taxon>
        <taxon>Dikarya</taxon>
        <taxon>Ascomycota</taxon>
        <taxon>Pezizomycotina</taxon>
        <taxon>Dothideomycetes</taxon>
        <taxon>Pleosporomycetidae</taxon>
        <taxon>Pleosporales</taxon>
        <taxon>Pleosporales incertae sedis</taxon>
        <taxon>Lojkania</taxon>
    </lineage>
</organism>
<feature type="binding site" evidence="6">
    <location>
        <position position="88"/>
    </location>
    <ligand>
        <name>Zn(2+)</name>
        <dbReference type="ChEBI" id="CHEBI:29105"/>
    </ligand>
</feature>
<evidence type="ECO:0000256" key="4">
    <source>
        <dbReference type="ARBA" id="ARBA00022989"/>
    </source>
</evidence>
<feature type="transmembrane region" description="Helical" evidence="7">
    <location>
        <begin position="34"/>
        <end position="55"/>
    </location>
</feature>
<dbReference type="EMBL" id="ML986662">
    <property type="protein sequence ID" value="KAF2261239.1"/>
    <property type="molecule type" value="Genomic_DNA"/>
</dbReference>
<keyword evidence="6" id="KW-0862">Zinc</keyword>
<reference evidence="9" key="1">
    <citation type="journal article" date="2020" name="Stud. Mycol.">
        <title>101 Dothideomycetes genomes: A test case for predicting lifestyles and emergence of pathogens.</title>
        <authorList>
            <person name="Haridas S."/>
            <person name="Albert R."/>
            <person name="Binder M."/>
            <person name="Bloem J."/>
            <person name="LaButti K."/>
            <person name="Salamov A."/>
            <person name="Andreopoulos B."/>
            <person name="Baker S."/>
            <person name="Barry K."/>
            <person name="Bills G."/>
            <person name="Bluhm B."/>
            <person name="Cannon C."/>
            <person name="Castanera R."/>
            <person name="Culley D."/>
            <person name="Daum C."/>
            <person name="Ezra D."/>
            <person name="Gonzalez J."/>
            <person name="Henrissat B."/>
            <person name="Kuo A."/>
            <person name="Liang C."/>
            <person name="Lipzen A."/>
            <person name="Lutzoni F."/>
            <person name="Magnuson J."/>
            <person name="Mondo S."/>
            <person name="Nolan M."/>
            <person name="Ohm R."/>
            <person name="Pangilinan J."/>
            <person name="Park H.-J."/>
            <person name="Ramirez L."/>
            <person name="Alfaro M."/>
            <person name="Sun H."/>
            <person name="Tritt A."/>
            <person name="Yoshinaga Y."/>
            <person name="Zwiers L.-H."/>
            <person name="Turgeon B."/>
            <person name="Goodwin S."/>
            <person name="Spatafora J."/>
            <person name="Crous P."/>
            <person name="Grigoriev I."/>
        </authorList>
    </citation>
    <scope>NUCLEOTIDE SEQUENCE [LARGE SCALE GENOMIC DNA]</scope>
    <source>
        <strain evidence="9">CBS 304.66</strain>
    </source>
</reference>
<dbReference type="Proteomes" id="UP000800093">
    <property type="component" value="Unassembled WGS sequence"/>
</dbReference>
<keyword evidence="9" id="KW-1185">Reference proteome</keyword>
<dbReference type="OrthoDB" id="529367at2759"/>
<dbReference type="AlphaFoldDB" id="A0A9P4N3Y0"/>
<dbReference type="GO" id="GO:0016020">
    <property type="term" value="C:membrane"/>
    <property type="evidence" value="ECO:0007669"/>
    <property type="project" value="UniProtKB-SubCell"/>
</dbReference>
<feature type="non-terminal residue" evidence="8">
    <location>
        <position position="1"/>
    </location>
</feature>
<evidence type="ECO:0000256" key="7">
    <source>
        <dbReference type="SAM" id="Phobius"/>
    </source>
</evidence>
<keyword evidence="4 7" id="KW-1133">Transmembrane helix</keyword>
<evidence type="ECO:0000256" key="1">
    <source>
        <dbReference type="ARBA" id="ARBA00004141"/>
    </source>
</evidence>
<protein>
    <submittedName>
        <fullName evidence="8">Uncharacterized protein</fullName>
    </submittedName>
</protein>
<name>A0A9P4N3Y0_9PLEO</name>
<dbReference type="InterPro" id="IPR004254">
    <property type="entry name" value="AdipoR/HlyIII-related"/>
</dbReference>